<comment type="caution">
    <text evidence="1">The sequence shown here is derived from an EMBL/GenBank/DDBJ whole genome shotgun (WGS) entry which is preliminary data.</text>
</comment>
<protein>
    <submittedName>
        <fullName evidence="1">Uncharacterized protein</fullName>
    </submittedName>
</protein>
<accession>A0A813J1D1</accession>
<sequence>MGCAASVHKVAGFSQVVPDKSERAGRATSSALDCKSLAWGEDLVVKDNNSNNMTKGGKSNAKVGASEMLELSTISNLQVKHLGGRGKSSLSKASTVGRESNLSMASLASEGGCQHASWEDEQLIIGINAELSKGEFEQLESFGELVTFRSSNFTPDEADIREGLASPCYGDDHRHRRLLMGMMRATGELPSTFLHAVSEKRKKL</sequence>
<dbReference type="AlphaFoldDB" id="A0A813J1D1"/>
<gene>
    <name evidence="1" type="ORF">PGLA2088_LOCUS17230</name>
</gene>
<proteinExistence type="predicted"/>
<reference evidence="1" key="1">
    <citation type="submission" date="2021-02" db="EMBL/GenBank/DDBJ databases">
        <authorList>
            <person name="Dougan E. K."/>
            <person name="Rhodes N."/>
            <person name="Thang M."/>
            <person name="Chan C."/>
        </authorList>
    </citation>
    <scope>NUCLEOTIDE SEQUENCE</scope>
</reference>
<evidence type="ECO:0000313" key="2">
    <source>
        <dbReference type="Proteomes" id="UP000626109"/>
    </source>
</evidence>
<name>A0A813J1D1_POLGL</name>
<organism evidence="1 2">
    <name type="scientific">Polarella glacialis</name>
    <name type="common">Dinoflagellate</name>
    <dbReference type="NCBI Taxonomy" id="89957"/>
    <lineage>
        <taxon>Eukaryota</taxon>
        <taxon>Sar</taxon>
        <taxon>Alveolata</taxon>
        <taxon>Dinophyceae</taxon>
        <taxon>Suessiales</taxon>
        <taxon>Suessiaceae</taxon>
        <taxon>Polarella</taxon>
    </lineage>
</organism>
<evidence type="ECO:0000313" key="1">
    <source>
        <dbReference type="EMBL" id="CAE8669560.1"/>
    </source>
</evidence>
<dbReference type="EMBL" id="CAJNNW010022652">
    <property type="protein sequence ID" value="CAE8669560.1"/>
    <property type="molecule type" value="Genomic_DNA"/>
</dbReference>
<dbReference type="Proteomes" id="UP000626109">
    <property type="component" value="Unassembled WGS sequence"/>
</dbReference>